<comment type="similarity">
    <text evidence="2">Belongs to the protein kinase superfamily. ADCK protein kinase family.</text>
</comment>
<dbReference type="GO" id="GO:0005886">
    <property type="term" value="C:plasma membrane"/>
    <property type="evidence" value="ECO:0007669"/>
    <property type="project" value="UniProtKB-SubCell"/>
</dbReference>
<evidence type="ECO:0000256" key="6">
    <source>
        <dbReference type="ARBA" id="ARBA00022688"/>
    </source>
</evidence>
<comment type="caution">
    <text evidence="13">Lacks conserved residue(s) required for the propagation of feature annotation.</text>
</comment>
<evidence type="ECO:0000256" key="1">
    <source>
        <dbReference type="ARBA" id="ARBA00005020"/>
    </source>
</evidence>
<keyword evidence="8 13" id="KW-0547">Nucleotide-binding</keyword>
<sequence length="525" mass="60024">MILKFLRLFKIVRVAVRYGLDDIAMSGFDTPRISKLIDTLIFWRDISAPRGERLRMALEELGPIFVKFGQVLSTRRDLLPGDMVDELARLQDRVPPFSSDLAIAQIEKSLKAHPDELFASFERVPVASASIAQVHFATLKNGKEVAVKVLRPGMKKSIDEDVALMHIAAGLVEKLWADGRRLKAREVVGEFDKYLHDELDLMREAANGSQLRRNFANSDLLVVPEMYWDYCSSSVIVMERMHGIPISQLDRLRDAGVDLGKLSRDGVEIFFTQVFRDGFFHADMHPGNILVSVAPATFGRYIALDFGIVGTLNDFDKDYLSQNFLAFFQRDYKRVAEAHIESGWAPKETRVDELESAVRACCEPIFDRPLKDISFGQVLLRLFQTSRRFNVEVQPQLVLLQKTLLNVEGLGRQLDPDLDLWKTAKPHLERWMSEQMGWRGLIQQLKIEMPRYSKLLPQLPRLAHQALTQAVEPKNEQNNELMWKLIAEQRQTNHFLGVLVYVGGGLAAGVLLTLLYLRFAHRIWW</sequence>
<dbReference type="HAMAP" id="MF_00414">
    <property type="entry name" value="UbiB"/>
    <property type="match status" value="1"/>
</dbReference>
<comment type="function">
    <text evidence="13">Is probably a protein kinase regulator of UbiI activity which is involved in aerobic coenzyme Q (ubiquinone) biosynthesis.</text>
</comment>
<evidence type="ECO:0000256" key="3">
    <source>
        <dbReference type="ARBA" id="ARBA00022475"/>
    </source>
</evidence>
<evidence type="ECO:0000256" key="13">
    <source>
        <dbReference type="HAMAP-Rule" id="MF_00414"/>
    </source>
</evidence>
<name>A0A127P7G6_9BURK</name>
<gene>
    <name evidence="13 15" type="primary">ubiB</name>
    <name evidence="15" type="ORF">CFter6_0880</name>
</gene>
<dbReference type="InterPro" id="IPR045308">
    <property type="entry name" value="UbiB_bact"/>
</dbReference>
<evidence type="ECO:0000256" key="4">
    <source>
        <dbReference type="ARBA" id="ARBA00022519"/>
    </source>
</evidence>
<dbReference type="AlphaFoldDB" id="A0A127P7G6"/>
<feature type="binding site" evidence="13">
    <location>
        <position position="148"/>
    </location>
    <ligand>
        <name>ATP</name>
        <dbReference type="ChEBI" id="CHEBI:30616"/>
    </ligand>
</feature>
<keyword evidence="4" id="KW-0997">Cell inner membrane</keyword>
<dbReference type="Proteomes" id="UP000072421">
    <property type="component" value="Chromosome"/>
</dbReference>
<evidence type="ECO:0000313" key="15">
    <source>
        <dbReference type="EMBL" id="AMO93604.1"/>
    </source>
</evidence>
<dbReference type="NCBIfam" id="TIGR01982">
    <property type="entry name" value="UbiB"/>
    <property type="match status" value="1"/>
</dbReference>
<dbReference type="GO" id="GO:0006744">
    <property type="term" value="P:ubiquinone biosynthetic process"/>
    <property type="evidence" value="ECO:0007669"/>
    <property type="project" value="UniProtKB-UniPathway"/>
</dbReference>
<comment type="similarity">
    <text evidence="13">Belongs to the ABC1 family. UbiB subfamily.</text>
</comment>
<feature type="active site" description="Proton acceptor" evidence="13">
    <location>
        <position position="283"/>
    </location>
</feature>
<evidence type="ECO:0000256" key="9">
    <source>
        <dbReference type="ARBA" id="ARBA00022777"/>
    </source>
</evidence>
<dbReference type="RefSeq" id="WP_061538849.1">
    <property type="nucleotide sequence ID" value="NZ_CP013232.1"/>
</dbReference>
<keyword evidence="7 13" id="KW-0812">Transmembrane</keyword>
<keyword evidence="12 13" id="KW-0472">Membrane</keyword>
<comment type="pathway">
    <text evidence="1 13">Cofactor biosynthesis; ubiquinone biosynthesis [regulation].</text>
</comment>
<accession>A0A127P7G6</accession>
<organism evidence="15">
    <name type="scientific">Collimonas fungivorans</name>
    <dbReference type="NCBI Taxonomy" id="158899"/>
    <lineage>
        <taxon>Bacteria</taxon>
        <taxon>Pseudomonadati</taxon>
        <taxon>Pseudomonadota</taxon>
        <taxon>Betaproteobacteria</taxon>
        <taxon>Burkholderiales</taxon>
        <taxon>Oxalobacteraceae</taxon>
        <taxon>Collimonas</taxon>
    </lineage>
</organism>
<dbReference type="EC" id="2.7.-.-" evidence="13"/>
<dbReference type="InterPro" id="IPR010232">
    <property type="entry name" value="UbiB"/>
</dbReference>
<dbReference type="PANTHER" id="PTHR10566">
    <property type="entry name" value="CHAPERONE-ACTIVITY OF BC1 COMPLEX CABC1 -RELATED"/>
    <property type="match status" value="1"/>
</dbReference>
<dbReference type="CDD" id="cd13972">
    <property type="entry name" value="UbiB"/>
    <property type="match status" value="1"/>
</dbReference>
<dbReference type="PATRIC" id="fig|158899.10.peg.898"/>
<evidence type="ECO:0000256" key="11">
    <source>
        <dbReference type="ARBA" id="ARBA00022989"/>
    </source>
</evidence>
<evidence type="ECO:0000256" key="10">
    <source>
        <dbReference type="ARBA" id="ARBA00022840"/>
    </source>
</evidence>
<dbReference type="EMBL" id="CP013232">
    <property type="protein sequence ID" value="AMO93604.1"/>
    <property type="molecule type" value="Genomic_DNA"/>
</dbReference>
<evidence type="ECO:0000256" key="12">
    <source>
        <dbReference type="ARBA" id="ARBA00023136"/>
    </source>
</evidence>
<dbReference type="OrthoDB" id="9795390at2"/>
<dbReference type="InterPro" id="IPR050154">
    <property type="entry name" value="UbiB_kinase"/>
</dbReference>
<dbReference type="InterPro" id="IPR004147">
    <property type="entry name" value="ABC1_dom"/>
</dbReference>
<dbReference type="SUPFAM" id="SSF56112">
    <property type="entry name" value="Protein kinase-like (PK-like)"/>
    <property type="match status" value="1"/>
</dbReference>
<dbReference type="UniPathway" id="UPA00232"/>
<evidence type="ECO:0000259" key="14">
    <source>
        <dbReference type="Pfam" id="PF03109"/>
    </source>
</evidence>
<evidence type="ECO:0000256" key="8">
    <source>
        <dbReference type="ARBA" id="ARBA00022741"/>
    </source>
</evidence>
<keyword evidence="10 13" id="KW-0067">ATP-binding</keyword>
<feature type="binding site" evidence="13">
    <location>
        <begin position="126"/>
        <end position="134"/>
    </location>
    <ligand>
        <name>ATP</name>
        <dbReference type="ChEBI" id="CHEBI:30616"/>
    </ligand>
</feature>
<proteinExistence type="inferred from homology"/>
<dbReference type="GO" id="GO:0004672">
    <property type="term" value="F:protein kinase activity"/>
    <property type="evidence" value="ECO:0007669"/>
    <property type="project" value="UniProtKB-UniRule"/>
</dbReference>
<dbReference type="InterPro" id="IPR011009">
    <property type="entry name" value="Kinase-like_dom_sf"/>
</dbReference>
<evidence type="ECO:0000256" key="7">
    <source>
        <dbReference type="ARBA" id="ARBA00022692"/>
    </source>
</evidence>
<evidence type="ECO:0000256" key="2">
    <source>
        <dbReference type="ARBA" id="ARBA00009670"/>
    </source>
</evidence>
<keyword evidence="9 13" id="KW-0418">Kinase</keyword>
<evidence type="ECO:0000256" key="5">
    <source>
        <dbReference type="ARBA" id="ARBA00022679"/>
    </source>
</evidence>
<keyword evidence="5 13" id="KW-0808">Transferase</keyword>
<keyword evidence="6 13" id="KW-0831">Ubiquinone biosynthesis</keyword>
<evidence type="ECO:0000313" key="16">
    <source>
        <dbReference type="Proteomes" id="UP000072421"/>
    </source>
</evidence>
<protein>
    <recommendedName>
        <fullName evidence="13">Probable protein kinase UbiB</fullName>
        <ecNumber evidence="13">2.7.-.-</ecNumber>
    </recommendedName>
    <alternativeName>
        <fullName evidence="13">Ubiquinone biosynthesis protein UbiB</fullName>
    </alternativeName>
</protein>
<dbReference type="PANTHER" id="PTHR10566:SF113">
    <property type="entry name" value="PROTEIN ACTIVITY OF BC1 COMPLEX KINASE 7, CHLOROPLASTIC"/>
    <property type="match status" value="1"/>
</dbReference>
<feature type="transmembrane region" description="Helical" evidence="13">
    <location>
        <begin position="495"/>
        <end position="517"/>
    </location>
</feature>
<keyword evidence="11 13" id="KW-1133">Transmembrane helix</keyword>
<dbReference type="NCBIfam" id="NF003404">
    <property type="entry name" value="PRK04750.1"/>
    <property type="match status" value="1"/>
</dbReference>
<dbReference type="GO" id="GO:0005524">
    <property type="term" value="F:ATP binding"/>
    <property type="evidence" value="ECO:0007669"/>
    <property type="project" value="UniProtKB-KW"/>
</dbReference>
<dbReference type="GO" id="GO:0010795">
    <property type="term" value="P:regulation of ubiquinone biosynthetic process"/>
    <property type="evidence" value="ECO:0007669"/>
    <property type="project" value="UniProtKB-UniRule"/>
</dbReference>
<feature type="domain" description="ABC1 atypical kinase-like" evidence="14">
    <location>
        <begin position="89"/>
        <end position="338"/>
    </location>
</feature>
<reference evidence="15 16" key="1">
    <citation type="submission" date="2015-11" db="EMBL/GenBank/DDBJ databases">
        <title>Exploring the genomic traits of fungus-feeding bacterial genus Collimonas.</title>
        <authorList>
            <person name="Song C."/>
            <person name="Schmidt R."/>
            <person name="de Jager V."/>
            <person name="Krzyzanowska D."/>
            <person name="Jongedijk E."/>
            <person name="Cankar K."/>
            <person name="Beekwilder J."/>
            <person name="van Veen A."/>
            <person name="de Boer W."/>
            <person name="van Veen J.A."/>
            <person name="Garbeva P."/>
        </authorList>
    </citation>
    <scope>NUCLEOTIDE SEQUENCE [LARGE SCALE GENOMIC DNA]</scope>
    <source>
        <strain evidence="15 16">Ter6</strain>
    </source>
</reference>
<keyword evidence="3 13" id="KW-1003">Cell membrane</keyword>
<dbReference type="Pfam" id="PF03109">
    <property type="entry name" value="ABC1"/>
    <property type="match status" value="1"/>
</dbReference>
<comment type="subcellular location">
    <subcellularLocation>
        <location evidence="13">Cell membrane</location>
        <topology evidence="13">Single-pass membrane protein</topology>
    </subcellularLocation>
</comment>